<dbReference type="Proteomes" id="UP000287166">
    <property type="component" value="Unassembled WGS sequence"/>
</dbReference>
<proteinExistence type="predicted"/>
<evidence type="ECO:0000313" key="1">
    <source>
        <dbReference type="EMBL" id="GBE88048.1"/>
    </source>
</evidence>
<sequence length="75" mass="8287">MPAPGPGSPLWPTNRARTDMKGECILQYVPEALVLGPLDPTFRELVDEVYRKQRKEAEPAFCESLQVVDGTGTTL</sequence>
<dbReference type="EMBL" id="BFAD01000012">
    <property type="protein sequence ID" value="GBE88048.1"/>
    <property type="molecule type" value="Genomic_DNA"/>
</dbReference>
<dbReference type="GeneID" id="38784965"/>
<reference evidence="1 2" key="1">
    <citation type="journal article" date="2018" name="Sci. Rep.">
        <title>Genome sequence of the cauliflower mushroom Sparassis crispa (Hanabiratake) and its association with beneficial usage.</title>
        <authorList>
            <person name="Kiyama R."/>
            <person name="Furutani Y."/>
            <person name="Kawaguchi K."/>
            <person name="Nakanishi T."/>
        </authorList>
    </citation>
    <scope>NUCLEOTIDE SEQUENCE [LARGE SCALE GENOMIC DNA]</scope>
</reference>
<evidence type="ECO:0000313" key="2">
    <source>
        <dbReference type="Proteomes" id="UP000287166"/>
    </source>
</evidence>
<dbReference type="InParanoid" id="A0A401H0V3"/>
<gene>
    <name evidence="1" type="ORF">SCP_1202770</name>
</gene>
<dbReference type="AlphaFoldDB" id="A0A401H0V3"/>
<organism evidence="1 2">
    <name type="scientific">Sparassis crispa</name>
    <dbReference type="NCBI Taxonomy" id="139825"/>
    <lineage>
        <taxon>Eukaryota</taxon>
        <taxon>Fungi</taxon>
        <taxon>Dikarya</taxon>
        <taxon>Basidiomycota</taxon>
        <taxon>Agaricomycotina</taxon>
        <taxon>Agaricomycetes</taxon>
        <taxon>Polyporales</taxon>
        <taxon>Sparassidaceae</taxon>
        <taxon>Sparassis</taxon>
    </lineage>
</organism>
<keyword evidence="2" id="KW-1185">Reference proteome</keyword>
<dbReference type="RefSeq" id="XP_027618961.1">
    <property type="nucleotide sequence ID" value="XM_027763160.1"/>
</dbReference>
<name>A0A401H0V3_9APHY</name>
<accession>A0A401H0V3</accession>
<comment type="caution">
    <text evidence="1">The sequence shown here is derived from an EMBL/GenBank/DDBJ whole genome shotgun (WGS) entry which is preliminary data.</text>
</comment>
<protein>
    <submittedName>
        <fullName evidence="1">Uncharacterized protein</fullName>
    </submittedName>
</protein>